<keyword evidence="1" id="KW-0479">Metal-binding</keyword>
<feature type="domain" description="PPM-type phosphatase" evidence="4">
    <location>
        <begin position="25"/>
        <end position="264"/>
    </location>
</feature>
<gene>
    <name evidence="5" type="ORF">Lche_0522</name>
</gene>
<dbReference type="PROSITE" id="PS51746">
    <property type="entry name" value="PPM_2"/>
    <property type="match status" value="1"/>
</dbReference>
<evidence type="ECO:0000313" key="5">
    <source>
        <dbReference type="EMBL" id="KTC82258.1"/>
    </source>
</evidence>
<evidence type="ECO:0000259" key="4">
    <source>
        <dbReference type="PROSITE" id="PS51746"/>
    </source>
</evidence>
<dbReference type="Gene3D" id="3.60.40.10">
    <property type="entry name" value="PPM-type phosphatase domain"/>
    <property type="match status" value="2"/>
</dbReference>
<dbReference type="STRING" id="28084.Lche_0522"/>
<dbReference type="AlphaFoldDB" id="A0A0W0SFY9"/>
<dbReference type="RefSeq" id="WP_065235788.1">
    <property type="nucleotide sequence ID" value="NZ_LNXW01000009.1"/>
</dbReference>
<accession>A0A0W0SFY9</accession>
<proteinExistence type="predicted"/>
<dbReference type="SUPFAM" id="SSF81606">
    <property type="entry name" value="PP2C-like"/>
    <property type="match status" value="2"/>
</dbReference>
<dbReference type="EMBL" id="LNXW01000009">
    <property type="protein sequence ID" value="KTC82258.1"/>
    <property type="molecule type" value="Genomic_DNA"/>
</dbReference>
<dbReference type="OrthoDB" id="5648735at2"/>
<dbReference type="InterPro" id="IPR000222">
    <property type="entry name" value="PP2C_BS"/>
</dbReference>
<protein>
    <submittedName>
        <fullName evidence="5">Protein phosphatase 2C</fullName>
    </submittedName>
</protein>
<evidence type="ECO:0000313" key="6">
    <source>
        <dbReference type="Proteomes" id="UP000054921"/>
    </source>
</evidence>
<dbReference type="GO" id="GO:0046872">
    <property type="term" value="F:metal ion binding"/>
    <property type="evidence" value="ECO:0007669"/>
    <property type="project" value="UniProtKB-KW"/>
</dbReference>
<organism evidence="5 6">
    <name type="scientific">Legionella cherrii</name>
    <dbReference type="NCBI Taxonomy" id="28084"/>
    <lineage>
        <taxon>Bacteria</taxon>
        <taxon>Pseudomonadati</taxon>
        <taxon>Pseudomonadota</taxon>
        <taxon>Gammaproteobacteria</taxon>
        <taxon>Legionellales</taxon>
        <taxon>Legionellaceae</taxon>
        <taxon>Legionella</taxon>
    </lineage>
</organism>
<dbReference type="SMART" id="SM00332">
    <property type="entry name" value="PP2Cc"/>
    <property type="match status" value="1"/>
</dbReference>
<dbReference type="PROSITE" id="PS01032">
    <property type="entry name" value="PPM_1"/>
    <property type="match status" value="1"/>
</dbReference>
<dbReference type="Pfam" id="PF00481">
    <property type="entry name" value="PP2C"/>
    <property type="match status" value="1"/>
</dbReference>
<keyword evidence="2" id="KW-0378">Hydrolase</keyword>
<dbReference type="CDD" id="cd00143">
    <property type="entry name" value="PP2Cc"/>
    <property type="match status" value="1"/>
</dbReference>
<dbReference type="InterPro" id="IPR001932">
    <property type="entry name" value="PPM-type_phosphatase-like_dom"/>
</dbReference>
<evidence type="ECO:0000256" key="1">
    <source>
        <dbReference type="ARBA" id="ARBA00022723"/>
    </source>
</evidence>
<dbReference type="GO" id="GO:0004722">
    <property type="term" value="F:protein serine/threonine phosphatase activity"/>
    <property type="evidence" value="ECO:0007669"/>
    <property type="project" value="InterPro"/>
</dbReference>
<dbReference type="PATRIC" id="fig|28084.5.peg.559"/>
<reference evidence="5 6" key="1">
    <citation type="submission" date="2015-11" db="EMBL/GenBank/DDBJ databases">
        <title>Genomic analysis of 38 Legionella species identifies large and diverse effector repertoires.</title>
        <authorList>
            <person name="Burstein D."/>
            <person name="Amaro F."/>
            <person name="Zusman T."/>
            <person name="Lifshitz Z."/>
            <person name="Cohen O."/>
            <person name="Gilbert J.A."/>
            <person name="Pupko T."/>
            <person name="Shuman H.A."/>
            <person name="Segal G."/>
        </authorList>
    </citation>
    <scope>NUCLEOTIDE SEQUENCE [LARGE SCALE GENOMIC DNA]</scope>
    <source>
        <strain evidence="5 6">ORW</strain>
    </source>
</reference>
<keyword evidence="3" id="KW-0904">Protein phosphatase</keyword>
<dbReference type="Proteomes" id="UP000054921">
    <property type="component" value="Unassembled WGS sequence"/>
</dbReference>
<dbReference type="InterPro" id="IPR015655">
    <property type="entry name" value="PP2C"/>
</dbReference>
<evidence type="ECO:0000256" key="2">
    <source>
        <dbReference type="ARBA" id="ARBA00022801"/>
    </source>
</evidence>
<name>A0A0W0SFY9_9GAMM</name>
<comment type="caution">
    <text evidence="5">The sequence shown here is derived from an EMBL/GenBank/DDBJ whole genome shotgun (WGS) entry which is preliminary data.</text>
</comment>
<evidence type="ECO:0000256" key="3">
    <source>
        <dbReference type="ARBA" id="ARBA00022912"/>
    </source>
</evidence>
<dbReference type="InterPro" id="IPR036457">
    <property type="entry name" value="PPM-type-like_dom_sf"/>
</dbReference>
<dbReference type="PANTHER" id="PTHR47992">
    <property type="entry name" value="PROTEIN PHOSPHATASE"/>
    <property type="match status" value="1"/>
</dbReference>
<sequence>MTRIHQMTSLPHDQEIVCELVKAHGFGLYETMGARPSQEDAAFASWYTPDHFNLLTPQDIGRRLWTSYHLVNHLGYSLPDGGSTASTTVYDGQRTLITATLADALSFAVVYDIQKKLAGVIRLNSIIHHPNVELERIQRAGGVVFFDRINGQLAVSRALGDFNFNAQVVCADASIDINPLDKIYEQLEILKAKIGKVQIIMTCDGFTEPLASQTRKEHEHWLFNCLSKVPFASQQQEHQLAKMLVNEALALGSSDNVSIAVQTLSQSSPFLIGIYDGHGGKSVSHYAAEHLGDIFDSQCVLSQEAYTQQSMSADKNFITYYRDNKDHEWYEPLAEAEKKKRQLKRFGTSTVHAQLKLLRTETDMFLSRSGKTNTRDAQSVSAAVRRFCDFIDNLYRRYLDLTLNEHEFIECITYLLKNDVIERSINERFSFLSLDFKVCKQQVNIITKQEPIKQIMMHLFSFL</sequence>